<evidence type="ECO:0000259" key="1">
    <source>
        <dbReference type="Pfam" id="PF19480"/>
    </source>
</evidence>
<gene>
    <name evidence="2" type="ORF">HELGO_WM31730</name>
</gene>
<dbReference type="SUPFAM" id="SSF51182">
    <property type="entry name" value="RmlC-like cupins"/>
    <property type="match status" value="1"/>
</dbReference>
<dbReference type="InterPro" id="IPR011051">
    <property type="entry name" value="RmlC_Cupin_sf"/>
</dbReference>
<sequence>MYQKFGDNLFDELLVAANESPRKRSHHNIHKDLDEPVQRLCIGLKKGTYVRPHHHPQKNKWEMMLVLKGAVAVVIFDIDGKVTDKLELSAGGALCGIENEPNTWHTLFPLSDEAVIMEVKEGPFTPSVASDFARWAPQEGDDDVNDFLAWLEQTDIGEQYLKSK</sequence>
<dbReference type="InterPro" id="IPR027565">
    <property type="entry name" value="Cupin_WbuC"/>
</dbReference>
<dbReference type="Pfam" id="PF19480">
    <property type="entry name" value="DUF6016"/>
    <property type="match status" value="1"/>
</dbReference>
<name>A0A6S6SIF9_9GAMM</name>
<dbReference type="AlphaFoldDB" id="A0A6S6SIF9"/>
<reference evidence="2" key="1">
    <citation type="submission" date="2020-01" db="EMBL/GenBank/DDBJ databases">
        <authorList>
            <person name="Meier V. D."/>
            <person name="Meier V D."/>
        </authorList>
    </citation>
    <scope>NUCLEOTIDE SEQUENCE</scope>
    <source>
        <strain evidence="2">HLG_WM_MAG_07</strain>
    </source>
</reference>
<feature type="domain" description="Cupin fold metalloprotein WbuC cupin" evidence="1">
    <location>
        <begin position="7"/>
        <end position="88"/>
    </location>
</feature>
<dbReference type="NCBIfam" id="TIGR04366">
    <property type="entry name" value="cupin_WbuC"/>
    <property type="match status" value="1"/>
</dbReference>
<accession>A0A6S6SIF9</accession>
<dbReference type="InterPro" id="IPR046058">
    <property type="entry name" value="WbuC_cupin"/>
</dbReference>
<protein>
    <recommendedName>
        <fullName evidence="1">Cupin fold metalloprotein WbuC cupin domain-containing protein</fullName>
    </recommendedName>
</protein>
<dbReference type="CDD" id="cd07005">
    <property type="entry name" value="cupin_WbuC-like"/>
    <property type="match status" value="1"/>
</dbReference>
<dbReference type="Gene3D" id="2.60.120.10">
    <property type="entry name" value="Jelly Rolls"/>
    <property type="match status" value="1"/>
</dbReference>
<dbReference type="InterPro" id="IPR014710">
    <property type="entry name" value="RmlC-like_jellyroll"/>
</dbReference>
<proteinExistence type="predicted"/>
<evidence type="ECO:0000313" key="2">
    <source>
        <dbReference type="EMBL" id="CAA6804826.1"/>
    </source>
</evidence>
<organism evidence="2">
    <name type="scientific">uncultured Thiotrichaceae bacterium</name>
    <dbReference type="NCBI Taxonomy" id="298394"/>
    <lineage>
        <taxon>Bacteria</taxon>
        <taxon>Pseudomonadati</taxon>
        <taxon>Pseudomonadota</taxon>
        <taxon>Gammaproteobacteria</taxon>
        <taxon>Thiotrichales</taxon>
        <taxon>Thiotrichaceae</taxon>
        <taxon>environmental samples</taxon>
    </lineage>
</organism>
<dbReference type="EMBL" id="CACVAY010000024">
    <property type="protein sequence ID" value="CAA6804826.1"/>
    <property type="molecule type" value="Genomic_DNA"/>
</dbReference>